<keyword evidence="2" id="KW-0408">Iron</keyword>
<keyword evidence="1" id="KW-0479">Metal-binding</keyword>
<comment type="cofactor">
    <cofactor evidence="2">
        <name>Mn(2+)</name>
        <dbReference type="ChEBI" id="CHEBI:29035"/>
    </cofactor>
    <cofactor evidence="2">
        <name>Fe(2+)</name>
        <dbReference type="ChEBI" id="CHEBI:29033"/>
    </cofactor>
    <text evidence="2">Binds 1 Mn(2+) or Fe(2+) ion per subunit.</text>
</comment>
<dbReference type="PANTHER" id="PTHR33202:SF22">
    <property type="entry name" value="HYDROGEN PEROXIDE SENSITIVE REPRESSOR"/>
    <property type="match status" value="1"/>
</dbReference>
<dbReference type="InterPro" id="IPR036390">
    <property type="entry name" value="WH_DNA-bd_sf"/>
</dbReference>
<sequence>MNRLVPITLKQHGLRHTEAREEVLDLFYNKNFALSHGGLENELQERFDRVTIYRTLKTFLDKGIIHKVLDDEGTVKYAMCRSDCQAEDHEHHHDHVHFKCLGCGQTTCLDEVRIPALDLPEGYKRQEINLLVQGTCPACKS</sequence>
<name>A0A2S7IFX9_9BACT</name>
<comment type="caution">
    <text evidence="3">The sequence shown here is derived from an EMBL/GenBank/DDBJ whole genome shotgun (WGS) entry which is preliminary data.</text>
</comment>
<dbReference type="InterPro" id="IPR036388">
    <property type="entry name" value="WH-like_DNA-bd_sf"/>
</dbReference>
<dbReference type="Pfam" id="PF01475">
    <property type="entry name" value="FUR"/>
    <property type="match status" value="1"/>
</dbReference>
<comment type="cofactor">
    <cofactor evidence="1">
        <name>Zn(2+)</name>
        <dbReference type="ChEBI" id="CHEBI:29105"/>
    </cofactor>
    <text evidence="1">Binds 1 zinc ion per subunit.</text>
</comment>
<evidence type="ECO:0000256" key="2">
    <source>
        <dbReference type="PIRSR" id="PIRSR602481-2"/>
    </source>
</evidence>
<dbReference type="GO" id="GO:0000976">
    <property type="term" value="F:transcription cis-regulatory region binding"/>
    <property type="evidence" value="ECO:0007669"/>
    <property type="project" value="TreeGrafter"/>
</dbReference>
<dbReference type="GO" id="GO:0008270">
    <property type="term" value="F:zinc ion binding"/>
    <property type="evidence" value="ECO:0007669"/>
    <property type="project" value="TreeGrafter"/>
</dbReference>
<feature type="binding site" evidence="2">
    <location>
        <position position="94"/>
    </location>
    <ligand>
        <name>Fe cation</name>
        <dbReference type="ChEBI" id="CHEBI:24875"/>
    </ligand>
</feature>
<reference evidence="4" key="1">
    <citation type="submission" date="2018-02" db="EMBL/GenBank/DDBJ databases">
        <title>Genome sequencing of Solimonas sp. HR-BB.</title>
        <authorList>
            <person name="Lee Y."/>
            <person name="Jeon C.O."/>
        </authorList>
    </citation>
    <scope>NUCLEOTIDE SEQUENCE [LARGE SCALE GENOMIC DNA]</scope>
    <source>
        <strain evidence="4">HR-U</strain>
    </source>
</reference>
<feature type="binding site" evidence="1">
    <location>
        <position position="139"/>
    </location>
    <ligand>
        <name>Zn(2+)</name>
        <dbReference type="ChEBI" id="CHEBI:29105"/>
    </ligand>
</feature>
<dbReference type="GO" id="GO:1900376">
    <property type="term" value="P:regulation of secondary metabolite biosynthetic process"/>
    <property type="evidence" value="ECO:0007669"/>
    <property type="project" value="TreeGrafter"/>
</dbReference>
<dbReference type="OrthoDB" id="594893at2"/>
<dbReference type="Proteomes" id="UP000239590">
    <property type="component" value="Unassembled WGS sequence"/>
</dbReference>
<dbReference type="GO" id="GO:0003700">
    <property type="term" value="F:DNA-binding transcription factor activity"/>
    <property type="evidence" value="ECO:0007669"/>
    <property type="project" value="InterPro"/>
</dbReference>
<feature type="binding site" evidence="2">
    <location>
        <position position="92"/>
    </location>
    <ligand>
        <name>Fe cation</name>
        <dbReference type="ChEBI" id="CHEBI:24875"/>
    </ligand>
</feature>
<dbReference type="SUPFAM" id="SSF46785">
    <property type="entry name" value="Winged helix' DNA-binding domain"/>
    <property type="match status" value="1"/>
</dbReference>
<dbReference type="InterPro" id="IPR002481">
    <property type="entry name" value="FUR"/>
</dbReference>
<accession>A0A2S7IFX9</accession>
<keyword evidence="4" id="KW-1185">Reference proteome</keyword>
<dbReference type="GO" id="GO:0045892">
    <property type="term" value="P:negative regulation of DNA-templated transcription"/>
    <property type="evidence" value="ECO:0007669"/>
    <property type="project" value="TreeGrafter"/>
</dbReference>
<gene>
    <name evidence="3" type="ORF">C5O19_23105</name>
</gene>
<keyword evidence="1" id="KW-0862">Zinc</keyword>
<dbReference type="Gene3D" id="1.10.10.10">
    <property type="entry name" value="Winged helix-like DNA-binding domain superfamily/Winged helix DNA-binding domain"/>
    <property type="match status" value="1"/>
</dbReference>
<dbReference type="EMBL" id="PTRA01000007">
    <property type="protein sequence ID" value="PQA54059.1"/>
    <property type="molecule type" value="Genomic_DNA"/>
</dbReference>
<evidence type="ECO:0000313" key="4">
    <source>
        <dbReference type="Proteomes" id="UP000239590"/>
    </source>
</evidence>
<feature type="binding site" evidence="1">
    <location>
        <position position="100"/>
    </location>
    <ligand>
        <name>Zn(2+)</name>
        <dbReference type="ChEBI" id="CHEBI:29105"/>
    </ligand>
</feature>
<dbReference type="AlphaFoldDB" id="A0A2S7IFX9"/>
<dbReference type="PANTHER" id="PTHR33202">
    <property type="entry name" value="ZINC UPTAKE REGULATION PROTEIN"/>
    <property type="match status" value="1"/>
</dbReference>
<evidence type="ECO:0000313" key="3">
    <source>
        <dbReference type="EMBL" id="PQA54059.1"/>
    </source>
</evidence>
<proteinExistence type="predicted"/>
<evidence type="ECO:0000256" key="1">
    <source>
        <dbReference type="PIRSR" id="PIRSR602481-1"/>
    </source>
</evidence>
<protein>
    <submittedName>
        <fullName evidence="3">Transcriptional repressor</fullName>
    </submittedName>
</protein>
<dbReference type="RefSeq" id="WP_104715755.1">
    <property type="nucleotide sequence ID" value="NZ_PTRA01000007.1"/>
</dbReference>
<feature type="binding site" evidence="1">
    <location>
        <position position="136"/>
    </location>
    <ligand>
        <name>Zn(2+)</name>
        <dbReference type="ChEBI" id="CHEBI:29105"/>
    </ligand>
</feature>
<organism evidence="3 4">
    <name type="scientific">Siphonobacter curvatus</name>
    <dbReference type="NCBI Taxonomy" id="2094562"/>
    <lineage>
        <taxon>Bacteria</taxon>
        <taxon>Pseudomonadati</taxon>
        <taxon>Bacteroidota</taxon>
        <taxon>Cytophagia</taxon>
        <taxon>Cytophagales</taxon>
        <taxon>Cytophagaceae</taxon>
        <taxon>Siphonobacter</taxon>
    </lineage>
</organism>
<feature type="binding site" evidence="1">
    <location>
        <position position="103"/>
    </location>
    <ligand>
        <name>Zn(2+)</name>
        <dbReference type="ChEBI" id="CHEBI:29105"/>
    </ligand>
</feature>